<gene>
    <name evidence="1" type="ORF">SAMN05444339_10143</name>
</gene>
<organism evidence="1 2">
    <name type="scientific">Loktanella atrilutea</name>
    <dbReference type="NCBI Taxonomy" id="366533"/>
    <lineage>
        <taxon>Bacteria</taxon>
        <taxon>Pseudomonadati</taxon>
        <taxon>Pseudomonadota</taxon>
        <taxon>Alphaproteobacteria</taxon>
        <taxon>Rhodobacterales</taxon>
        <taxon>Roseobacteraceae</taxon>
        <taxon>Loktanella</taxon>
    </lineage>
</organism>
<keyword evidence="2" id="KW-1185">Reference proteome</keyword>
<dbReference type="STRING" id="366533.SAMN05444339_10143"/>
<accession>A0A1M4SJ04</accession>
<protein>
    <submittedName>
        <fullName evidence="1">Uncharacterized protein</fullName>
    </submittedName>
</protein>
<evidence type="ECO:0000313" key="1">
    <source>
        <dbReference type="EMBL" id="SHE32191.1"/>
    </source>
</evidence>
<dbReference type="AlphaFoldDB" id="A0A1M4SJ04"/>
<dbReference type="EMBL" id="FQUE01000001">
    <property type="protein sequence ID" value="SHE32191.1"/>
    <property type="molecule type" value="Genomic_DNA"/>
</dbReference>
<sequence>MSDLKLTKTRMIAGIWHGILTGVTGDTPPALTLSHKAEVLPTGPTVLPRDDDRWSVEVAVPMDRLADGVQTFVIAEAATGAILASFAFLAGEGLAEDIRAEVDLLRDELDMLKRAFRRHCVETMEDE</sequence>
<reference evidence="2" key="1">
    <citation type="submission" date="2016-11" db="EMBL/GenBank/DDBJ databases">
        <authorList>
            <person name="Varghese N."/>
            <person name="Submissions S."/>
        </authorList>
    </citation>
    <scope>NUCLEOTIDE SEQUENCE [LARGE SCALE GENOMIC DNA]</scope>
    <source>
        <strain evidence="2">DSM 29326</strain>
    </source>
</reference>
<name>A0A1M4SJ04_LOKAT</name>
<dbReference type="RefSeq" id="WP_072855208.1">
    <property type="nucleotide sequence ID" value="NZ_FQUE01000001.1"/>
</dbReference>
<dbReference type="OrthoDB" id="7772846at2"/>
<proteinExistence type="predicted"/>
<dbReference type="Proteomes" id="UP000183987">
    <property type="component" value="Unassembled WGS sequence"/>
</dbReference>
<evidence type="ECO:0000313" key="2">
    <source>
        <dbReference type="Proteomes" id="UP000183987"/>
    </source>
</evidence>